<feature type="compositionally biased region" description="Acidic residues" evidence="2">
    <location>
        <begin position="737"/>
        <end position="750"/>
    </location>
</feature>
<dbReference type="PANTHER" id="PTHR31099:SF41">
    <property type="entry name" value="TRANSPOSASE (PUTATIVE), GYPSY TYPE-RELATED"/>
    <property type="match status" value="1"/>
</dbReference>
<feature type="compositionally biased region" description="Basic residues" evidence="2">
    <location>
        <begin position="281"/>
        <end position="295"/>
    </location>
</feature>
<organism evidence="4 5">
    <name type="scientific">Tanacetum coccineum</name>
    <dbReference type="NCBI Taxonomy" id="301880"/>
    <lineage>
        <taxon>Eukaryota</taxon>
        <taxon>Viridiplantae</taxon>
        <taxon>Streptophyta</taxon>
        <taxon>Embryophyta</taxon>
        <taxon>Tracheophyta</taxon>
        <taxon>Spermatophyta</taxon>
        <taxon>Magnoliopsida</taxon>
        <taxon>eudicotyledons</taxon>
        <taxon>Gunneridae</taxon>
        <taxon>Pentapetalae</taxon>
        <taxon>asterids</taxon>
        <taxon>campanulids</taxon>
        <taxon>Asterales</taxon>
        <taxon>Asteraceae</taxon>
        <taxon>Asteroideae</taxon>
        <taxon>Anthemideae</taxon>
        <taxon>Anthemidinae</taxon>
        <taxon>Tanacetum</taxon>
    </lineage>
</organism>
<proteinExistence type="predicted"/>
<feature type="region of interest" description="Disordered" evidence="2">
    <location>
        <begin position="1152"/>
        <end position="1258"/>
    </location>
</feature>
<feature type="coiled-coil region" evidence="1">
    <location>
        <begin position="1339"/>
        <end position="1373"/>
    </location>
</feature>
<feature type="compositionally biased region" description="Basic and acidic residues" evidence="2">
    <location>
        <begin position="718"/>
        <end position="731"/>
    </location>
</feature>
<evidence type="ECO:0000313" key="5">
    <source>
        <dbReference type="Proteomes" id="UP001151760"/>
    </source>
</evidence>
<keyword evidence="1" id="KW-0175">Coiled coil</keyword>
<feature type="region of interest" description="Disordered" evidence="2">
    <location>
        <begin position="262"/>
        <end position="324"/>
    </location>
</feature>
<keyword evidence="5" id="KW-1185">Reference proteome</keyword>
<feature type="region of interest" description="Disordered" evidence="2">
    <location>
        <begin position="396"/>
        <end position="465"/>
    </location>
</feature>
<feature type="region of interest" description="Disordered" evidence="2">
    <location>
        <begin position="766"/>
        <end position="787"/>
    </location>
</feature>
<dbReference type="Pfam" id="PF04195">
    <property type="entry name" value="Transposase_28"/>
    <property type="match status" value="1"/>
</dbReference>
<feature type="region of interest" description="Disordered" evidence="2">
    <location>
        <begin position="650"/>
        <end position="753"/>
    </location>
</feature>
<dbReference type="PANTHER" id="PTHR31099">
    <property type="entry name" value="OS06G0165300 PROTEIN"/>
    <property type="match status" value="1"/>
</dbReference>
<accession>A0ABQ5ECF6</accession>
<feature type="compositionally biased region" description="Acidic residues" evidence="2">
    <location>
        <begin position="663"/>
        <end position="672"/>
    </location>
</feature>
<dbReference type="EMBL" id="BQNB010016168">
    <property type="protein sequence ID" value="GJT48601.1"/>
    <property type="molecule type" value="Genomic_DNA"/>
</dbReference>
<dbReference type="Proteomes" id="UP001151760">
    <property type="component" value="Unassembled WGS sequence"/>
</dbReference>
<sequence>MRCISHWLPAPSYVPEPVIMTPGQLKSGLAPTDKELEMLFQPMFDEHLEQSRGNKPVPFTTEITVPVVPPDADHADVRFEKKYVGKCDFHVERLVSWSCKEAKKHGKSTYKAEYIAMSDVCLKSIGCDPSSQTTDFDFNKIPLTVITKVLLAICCNNVHQLSPLNTLTYGTISSESKWKIEKALAITPVIPAQPFELPPFGNTVIDFVNELGYPEPVEIVSNIRVNYVYQPWRAILSLINQCLTGKTVWQWTNPEHPVLNKCWGNRTPVKQSKPAPPPTKKPSKRKLPQKVRKGKPSFQLVDEDDEAQQESIPHEEGNDPDLERAKKMSLEALQEKREGEGRAPVGGVTIRDPVSETTSKLHEVVGKGKAVVTEEQVAHSLINLSKKKRTTDQFILVRRDQTPPDSTTGTESETEAAAPKGDKDQGEVDSSTVTTGVSVPVSDPEKAHEALAGPDPEPMKEDQTYQPGKLQCCLLLDQTLSTLMMNFPRHIKPSPKEHHTPPVIPPFTDVSSSKPSLLVTPPPINTEATTNPPHLSLKSLHPIRSSAKIFNREILCLPGPNVSQRNQESEKSPKEIIRAKKEQGEEKQDSTYSIRSTDKVDLEEFDLKSALFRHMNKIKSANRNTANYRLYHALMEALITDEDAMDKEVADKVKDHKRKHDSDDDEDDDDDEGHSAGSNHGSKKPRESEASASKQHPALTSTGWQITDTREAGVVTSRMHEIRSRTEHSEQSSDDISMQDEGNDSDMEDTDNAHIPKVSTTTWFKPIPESERPATPEPEWTIPPNDFPEPEHNWANAYATTYKVPEENKLQRKTYCRLVPSCFIQRISLTGFPAQSVGSSNTDVLDLSCLLVLLPERLKQTNVDTSLIHIESRKSPTAVLFDDDTGRISIRHYEELREFTSEYYIPFALHPVVPAASASIADFPEGKVGVYTRFFEFANQRVPLSLFMCNVLNYYRLHISQLHCIGAAKITNFEVNCRLLAIHPTVHLFRAFYHTSWSNGWVSFSKRAGRLQCYTEKLDALRRWREMFFWVDDALVPWDFAFYTQGSLPRDERPPPGSYSMEDAELINENRIPINAYSEAFLCHMGISRNYFQSPEEVPTFIGDDGQEMDLFSVVHLSKPKLVTEGVRPLRDGEEPLLESTAGRTMELVLEQPEVESTDVLAPTPLRSVPGATVEPPRLDATSVGSSEDADVAGAESEAGEVDSGLKRKRATSDDGAGTSKRVRHVSLGGSTSTEEETPDAPPTLAAKEATSDSSAPVTHVVQSLPQTSPLTANDISRRDLETGPKAFDGMPVDQLMEEFDMVTAQQAALVARLRARFSSERSQSVQKDEEILLLKTQLADAQAEAESSRSYAQKLAEEKMALLVKIEQERANSADYKASCHWAVKYLEGGKNNHFAGLDEFRQRVEELLEKWLISHGLCLAAMSALESQEVKQSFGDVVKCALARGKAEAVEELHEKKLLTVPAAQVPGYNDNAYEELVAAMETMKLLELPHIAQLERDQDYPIDVIMAGLTLARHATEGAEAQPDYFLKPDVAQLQGKAILCGVGAAHIPRSDGVPVSVATVSPKDSELLGKLEEAGDAAYQVGSSEQSRCHSI</sequence>
<reference evidence="4" key="2">
    <citation type="submission" date="2022-01" db="EMBL/GenBank/DDBJ databases">
        <authorList>
            <person name="Yamashiro T."/>
            <person name="Shiraishi A."/>
            <person name="Satake H."/>
            <person name="Nakayama K."/>
        </authorList>
    </citation>
    <scope>NUCLEOTIDE SEQUENCE</scope>
</reference>
<feature type="compositionally biased region" description="Basic and acidic residues" evidence="2">
    <location>
        <begin position="312"/>
        <end position="324"/>
    </location>
</feature>
<feature type="compositionally biased region" description="Low complexity" evidence="2">
    <location>
        <begin position="403"/>
        <end position="419"/>
    </location>
</feature>
<protein>
    <recommendedName>
        <fullName evidence="3">Transposase (putative) gypsy type domain-containing protein</fullName>
    </recommendedName>
</protein>
<evidence type="ECO:0000256" key="2">
    <source>
        <dbReference type="SAM" id="MobiDB-lite"/>
    </source>
</evidence>
<reference evidence="4" key="1">
    <citation type="journal article" date="2022" name="Int. J. Mol. Sci.">
        <title>Draft Genome of Tanacetum Coccineum: Genomic Comparison of Closely Related Tanacetum-Family Plants.</title>
        <authorList>
            <person name="Yamashiro T."/>
            <person name="Shiraishi A."/>
            <person name="Nakayama K."/>
            <person name="Satake H."/>
        </authorList>
    </citation>
    <scope>NUCLEOTIDE SEQUENCE</scope>
</reference>
<evidence type="ECO:0000313" key="4">
    <source>
        <dbReference type="EMBL" id="GJT48601.1"/>
    </source>
</evidence>
<evidence type="ECO:0000259" key="3">
    <source>
        <dbReference type="Pfam" id="PF04195"/>
    </source>
</evidence>
<feature type="compositionally biased region" description="Low complexity" evidence="2">
    <location>
        <begin position="428"/>
        <end position="442"/>
    </location>
</feature>
<gene>
    <name evidence="4" type="ORF">Tco_0974758</name>
</gene>
<feature type="domain" description="Transposase (putative) gypsy type" evidence="3">
    <location>
        <begin position="940"/>
        <end position="994"/>
    </location>
</feature>
<dbReference type="InterPro" id="IPR007321">
    <property type="entry name" value="Transposase_28"/>
</dbReference>
<comment type="caution">
    <text evidence="4">The sequence shown here is derived from an EMBL/GenBank/DDBJ whole genome shotgun (WGS) entry which is preliminary data.</text>
</comment>
<name>A0ABQ5ECF6_9ASTR</name>
<feature type="compositionally biased region" description="Polar residues" evidence="2">
    <location>
        <begin position="690"/>
        <end position="707"/>
    </location>
</feature>
<evidence type="ECO:0000256" key="1">
    <source>
        <dbReference type="SAM" id="Coils"/>
    </source>
</evidence>